<proteinExistence type="predicted"/>
<dbReference type="EMBL" id="MPDP01000048">
    <property type="protein sequence ID" value="KAK1489032.1"/>
    <property type="molecule type" value="Genomic_DNA"/>
</dbReference>
<gene>
    <name evidence="2" type="ORF">CCUS01_14694</name>
</gene>
<sequence length="485" mass="54773">MARNALIVLLGLTLPALGAVLSAPEPVSHSVIQKRDLSGSSYVWLNDNTGTPQHMASGVLLGIPNNPDQIPDHWLSDIKFWNMRSGGSQLAEPRRGWTRGLNEFMASTKLSYETPLPSAYQVTRRHGRNFQIMIHDMWGTDSYPNFAETPMPGDGGSYADFDNFLDTLFALLKQDGMVDNIWWDLWNEIDNVDFLDRGIDRWLEYWGHAYHKIMRDSPNAKVIGPSYGHLPNFSQGVEHYFSRWAEFIRSNNSTPDQISLHFLYGNGDLTTSLNSYRQYLNAAGVDFQGIWNVQEYGHPDQQVPSGLIWNIGQLERHNVPGLRANWLGGQELNDYLAYLLGKDKTGANYDMYDTSYRPAREYPVYVYYAQSMTGYRVRTEMSEDTLVDTYATVDPNQRVVRILAGCRPNTGVWFVKIGGLSALGLPESGSLPIKAIRFNTAPGRFDRVAEPDDLGYSNYNYGDGIVTVAVYQNDPDVGFAFEFSY</sequence>
<organism evidence="2 3">
    <name type="scientific">Colletotrichum cuscutae</name>
    <dbReference type="NCBI Taxonomy" id="1209917"/>
    <lineage>
        <taxon>Eukaryota</taxon>
        <taxon>Fungi</taxon>
        <taxon>Dikarya</taxon>
        <taxon>Ascomycota</taxon>
        <taxon>Pezizomycotina</taxon>
        <taxon>Sordariomycetes</taxon>
        <taxon>Hypocreomycetidae</taxon>
        <taxon>Glomerellales</taxon>
        <taxon>Glomerellaceae</taxon>
        <taxon>Colletotrichum</taxon>
        <taxon>Colletotrichum acutatum species complex</taxon>
    </lineage>
</organism>
<comment type="caution">
    <text evidence="2">The sequence shown here is derived from an EMBL/GenBank/DDBJ whole genome shotgun (WGS) entry which is preliminary data.</text>
</comment>
<evidence type="ECO:0000256" key="1">
    <source>
        <dbReference type="SAM" id="SignalP"/>
    </source>
</evidence>
<keyword evidence="1" id="KW-0732">Signal</keyword>
<reference evidence="2" key="1">
    <citation type="submission" date="2016-11" db="EMBL/GenBank/DDBJ databases">
        <title>The genome sequence of Colletotrichum cuscutae.</title>
        <authorList>
            <person name="Baroncelli R."/>
        </authorList>
    </citation>
    <scope>NUCLEOTIDE SEQUENCE</scope>
    <source>
        <strain evidence="2">IMI 304802</strain>
    </source>
</reference>
<evidence type="ECO:0000313" key="2">
    <source>
        <dbReference type="EMBL" id="KAK1489032.1"/>
    </source>
</evidence>
<dbReference type="Gene3D" id="3.20.20.80">
    <property type="entry name" value="Glycosidases"/>
    <property type="match status" value="1"/>
</dbReference>
<dbReference type="SUPFAM" id="SSF51445">
    <property type="entry name" value="(Trans)glycosidases"/>
    <property type="match status" value="1"/>
</dbReference>
<name>A0AAI9VIQ5_9PEZI</name>
<keyword evidence="3" id="KW-1185">Reference proteome</keyword>
<feature type="signal peptide" evidence="1">
    <location>
        <begin position="1"/>
        <end position="18"/>
    </location>
</feature>
<evidence type="ECO:0008006" key="4">
    <source>
        <dbReference type="Google" id="ProtNLM"/>
    </source>
</evidence>
<feature type="chain" id="PRO_5042583759" description="Glycoside hydrolase family 39" evidence="1">
    <location>
        <begin position="19"/>
        <end position="485"/>
    </location>
</feature>
<evidence type="ECO:0000313" key="3">
    <source>
        <dbReference type="Proteomes" id="UP001239213"/>
    </source>
</evidence>
<accession>A0AAI9VIQ5</accession>
<protein>
    <recommendedName>
        <fullName evidence="4">Glycoside hydrolase family 39</fullName>
    </recommendedName>
</protein>
<dbReference type="Proteomes" id="UP001239213">
    <property type="component" value="Unassembled WGS sequence"/>
</dbReference>
<dbReference type="InterPro" id="IPR017853">
    <property type="entry name" value="GH"/>
</dbReference>
<dbReference type="AlphaFoldDB" id="A0AAI9VIQ5"/>